<feature type="transmembrane region" description="Helical" evidence="6">
    <location>
        <begin position="98"/>
        <end position="126"/>
    </location>
</feature>
<dbReference type="OrthoDB" id="9793283at2"/>
<comment type="caution">
    <text evidence="8">The sequence shown here is derived from an EMBL/GenBank/DDBJ whole genome shotgun (WGS) entry which is preliminary data.</text>
</comment>
<dbReference type="STRING" id="1423812.FD20_GL001554"/>
<feature type="transmembrane region" description="Helical" evidence="6">
    <location>
        <begin position="344"/>
        <end position="368"/>
    </location>
</feature>
<dbReference type="CDD" id="cd17325">
    <property type="entry name" value="MFS_MdtG_SLC18_like"/>
    <property type="match status" value="1"/>
</dbReference>
<dbReference type="SUPFAM" id="SSF103473">
    <property type="entry name" value="MFS general substrate transporter"/>
    <property type="match status" value="1"/>
</dbReference>
<gene>
    <name evidence="8" type="ORF">FD20_GL001554</name>
</gene>
<dbReference type="RefSeq" id="WP_057738531.1">
    <property type="nucleotide sequence ID" value="NZ_AZEG01000036.1"/>
</dbReference>
<feature type="transmembrane region" description="Helical" evidence="6">
    <location>
        <begin position="138"/>
        <end position="163"/>
    </location>
</feature>
<feature type="transmembrane region" description="Helical" evidence="6">
    <location>
        <begin position="218"/>
        <end position="243"/>
    </location>
</feature>
<proteinExistence type="predicted"/>
<dbReference type="InterPro" id="IPR020846">
    <property type="entry name" value="MFS_dom"/>
</dbReference>
<evidence type="ECO:0000313" key="8">
    <source>
        <dbReference type="EMBL" id="KRL34700.1"/>
    </source>
</evidence>
<dbReference type="InterPro" id="IPR001958">
    <property type="entry name" value="Tet-R_TetA/multi-R_MdtG-like"/>
</dbReference>
<feature type="transmembrane region" description="Helical" evidence="6">
    <location>
        <begin position="315"/>
        <end position="337"/>
    </location>
</feature>
<dbReference type="PRINTS" id="PR01035">
    <property type="entry name" value="TCRTETA"/>
</dbReference>
<sequence>MKNKLFVSTLVSYLGIYITMPVLSAISTKAHLIPSQIGIMISCGAFAMLLFAPLWGKISDRWGRRRVIVTGMLGMGLFFILYIFLFQLSISTNKSVSLLIYGLIGTRFLLGIFMTTTPTAASAYMADISAPQDRAKDMASLGFATGLAMVLGPMIGGAVSTIGNLYTPFYLTIVVLLAFSVIMVVILPRRQAASVAENKNKFEELPKNKTSGFFSIELFGWLLAGCSVMFIVVVLQLITSLFLHDNFGQTVTQSAQTASLLFFILGIALMAVQVLQMKVLQWTAKKMMVVGIPLIIVGMLLTALTNLYYLIFVSYILIGAGAGLGISSLSAGCSLAVSEDQQGAVAGTVAMIQGIAGIVSPLLGSWLYQLNSQLPFILFGCFSLLSYVIFLIVTKKK</sequence>
<dbReference type="InterPro" id="IPR011701">
    <property type="entry name" value="MFS"/>
</dbReference>
<dbReference type="PATRIC" id="fig|1423812.3.peg.1655"/>
<evidence type="ECO:0000256" key="4">
    <source>
        <dbReference type="ARBA" id="ARBA00022989"/>
    </source>
</evidence>
<name>A0A0R1PQZ3_9LACO</name>
<evidence type="ECO:0000259" key="7">
    <source>
        <dbReference type="PROSITE" id="PS50850"/>
    </source>
</evidence>
<accession>A0A0R1PQZ3</accession>
<keyword evidence="3 6" id="KW-0812">Transmembrane</keyword>
<dbReference type="GO" id="GO:0005886">
    <property type="term" value="C:plasma membrane"/>
    <property type="evidence" value="ECO:0007669"/>
    <property type="project" value="UniProtKB-SubCell"/>
</dbReference>
<dbReference type="GO" id="GO:0022857">
    <property type="term" value="F:transmembrane transporter activity"/>
    <property type="evidence" value="ECO:0007669"/>
    <property type="project" value="InterPro"/>
</dbReference>
<comment type="subcellular location">
    <subcellularLocation>
        <location evidence="1">Cell membrane</location>
        <topology evidence="1">Multi-pass membrane protein</topology>
    </subcellularLocation>
</comment>
<dbReference type="PANTHER" id="PTHR23546:SF1">
    <property type="entry name" value="MEMBRANE PROTEIN"/>
    <property type="match status" value="1"/>
</dbReference>
<protein>
    <submittedName>
        <fullName evidence="8">Major facilitator superfamily permease</fullName>
    </submittedName>
</protein>
<feature type="transmembrane region" description="Helical" evidence="6">
    <location>
        <begin position="374"/>
        <end position="393"/>
    </location>
</feature>
<keyword evidence="5 6" id="KW-0472">Membrane</keyword>
<feature type="domain" description="Major facilitator superfamily (MFS) profile" evidence="7">
    <location>
        <begin position="1"/>
        <end position="397"/>
    </location>
</feature>
<dbReference type="Gene3D" id="1.20.1250.20">
    <property type="entry name" value="MFS general substrate transporter like domains"/>
    <property type="match status" value="1"/>
</dbReference>
<dbReference type="PROSITE" id="PS50850">
    <property type="entry name" value="MFS"/>
    <property type="match status" value="1"/>
</dbReference>
<dbReference type="InterPro" id="IPR036259">
    <property type="entry name" value="MFS_trans_sf"/>
</dbReference>
<keyword evidence="9" id="KW-1185">Reference proteome</keyword>
<evidence type="ECO:0000256" key="1">
    <source>
        <dbReference type="ARBA" id="ARBA00004651"/>
    </source>
</evidence>
<evidence type="ECO:0000313" key="9">
    <source>
        <dbReference type="Proteomes" id="UP000051155"/>
    </source>
</evidence>
<feature type="transmembrane region" description="Helical" evidence="6">
    <location>
        <begin position="67"/>
        <end position="86"/>
    </location>
</feature>
<organism evidence="8 9">
    <name type="scientific">Liquorilactobacillus uvarum DSM 19971</name>
    <dbReference type="NCBI Taxonomy" id="1423812"/>
    <lineage>
        <taxon>Bacteria</taxon>
        <taxon>Bacillati</taxon>
        <taxon>Bacillota</taxon>
        <taxon>Bacilli</taxon>
        <taxon>Lactobacillales</taxon>
        <taxon>Lactobacillaceae</taxon>
        <taxon>Liquorilactobacillus</taxon>
    </lineage>
</organism>
<dbReference type="Pfam" id="PF07690">
    <property type="entry name" value="MFS_1"/>
    <property type="match status" value="1"/>
</dbReference>
<evidence type="ECO:0000256" key="3">
    <source>
        <dbReference type="ARBA" id="ARBA00022692"/>
    </source>
</evidence>
<dbReference type="AlphaFoldDB" id="A0A0R1PQZ3"/>
<dbReference type="Proteomes" id="UP000051155">
    <property type="component" value="Unassembled WGS sequence"/>
</dbReference>
<keyword evidence="2" id="KW-0813">Transport</keyword>
<reference evidence="8 9" key="1">
    <citation type="journal article" date="2015" name="Genome Announc.">
        <title>Expanding the biotechnology potential of lactobacilli through comparative genomics of 213 strains and associated genera.</title>
        <authorList>
            <person name="Sun Z."/>
            <person name="Harris H.M."/>
            <person name="McCann A."/>
            <person name="Guo C."/>
            <person name="Argimon S."/>
            <person name="Zhang W."/>
            <person name="Yang X."/>
            <person name="Jeffery I.B."/>
            <person name="Cooney J.C."/>
            <person name="Kagawa T.F."/>
            <person name="Liu W."/>
            <person name="Song Y."/>
            <person name="Salvetti E."/>
            <person name="Wrobel A."/>
            <person name="Rasinkangas P."/>
            <person name="Parkhill J."/>
            <person name="Rea M.C."/>
            <person name="O'Sullivan O."/>
            <person name="Ritari J."/>
            <person name="Douillard F.P."/>
            <person name="Paul Ross R."/>
            <person name="Yang R."/>
            <person name="Briner A.E."/>
            <person name="Felis G.E."/>
            <person name="de Vos W.M."/>
            <person name="Barrangou R."/>
            <person name="Klaenhammer T.R."/>
            <person name="Caufield P.W."/>
            <person name="Cui Y."/>
            <person name="Zhang H."/>
            <person name="O'Toole P.W."/>
        </authorList>
    </citation>
    <scope>NUCLEOTIDE SEQUENCE [LARGE SCALE GENOMIC DNA]</scope>
    <source>
        <strain evidence="8 9">DSM 19971</strain>
    </source>
</reference>
<dbReference type="PANTHER" id="PTHR23546">
    <property type="entry name" value="TRANSPORT PROTEIN"/>
    <property type="match status" value="1"/>
</dbReference>
<evidence type="ECO:0000256" key="5">
    <source>
        <dbReference type="ARBA" id="ARBA00023136"/>
    </source>
</evidence>
<evidence type="ECO:0000256" key="6">
    <source>
        <dbReference type="SAM" id="Phobius"/>
    </source>
</evidence>
<keyword evidence="4 6" id="KW-1133">Transmembrane helix</keyword>
<feature type="transmembrane region" description="Helical" evidence="6">
    <location>
        <begin position="287"/>
        <end position="309"/>
    </location>
</feature>
<feature type="transmembrane region" description="Helical" evidence="6">
    <location>
        <begin position="35"/>
        <end position="55"/>
    </location>
</feature>
<feature type="transmembrane region" description="Helical" evidence="6">
    <location>
        <begin position="169"/>
        <end position="187"/>
    </location>
</feature>
<evidence type="ECO:0000256" key="2">
    <source>
        <dbReference type="ARBA" id="ARBA00022448"/>
    </source>
</evidence>
<feature type="transmembrane region" description="Helical" evidence="6">
    <location>
        <begin position="255"/>
        <end position="275"/>
    </location>
</feature>
<dbReference type="EMBL" id="AZEG01000036">
    <property type="protein sequence ID" value="KRL34700.1"/>
    <property type="molecule type" value="Genomic_DNA"/>
</dbReference>